<dbReference type="EMBL" id="QMEC01000008">
    <property type="protein sequence ID" value="NMF61864.1"/>
    <property type="molecule type" value="Genomic_DNA"/>
</dbReference>
<evidence type="ECO:0000313" key="2">
    <source>
        <dbReference type="Proteomes" id="UP000762253"/>
    </source>
</evidence>
<sequence length="62" mass="7097">MARSLSNRPRLMGIRFGLASGIVNTQSVLNCMPKEAFWNYKDQPAPDSQEALLLDVLRNFWE</sequence>
<reference evidence="1 2" key="1">
    <citation type="submission" date="2018-06" db="EMBL/GenBank/DDBJ databases">
        <title>Comparative genomics of Brasilonema spp. strains.</title>
        <authorList>
            <person name="Alvarenga D.O."/>
            <person name="Fiore M.F."/>
            <person name="Varani A.M."/>
        </authorList>
    </citation>
    <scope>NUCLEOTIDE SEQUENCE [LARGE SCALE GENOMIC DNA]</scope>
    <source>
        <strain evidence="1 2">UFV-OR1</strain>
    </source>
</reference>
<proteinExistence type="predicted"/>
<dbReference type="Gene3D" id="3.40.1500.10">
    <property type="entry name" value="Coproporphyrinogen III oxidase, aerobic"/>
    <property type="match status" value="1"/>
</dbReference>
<organism evidence="1 2">
    <name type="scientific">Brasilonema octagenarum UFV-OR1</name>
    <dbReference type="NCBI Taxonomy" id="417115"/>
    <lineage>
        <taxon>Bacteria</taxon>
        <taxon>Bacillati</taxon>
        <taxon>Cyanobacteriota</taxon>
        <taxon>Cyanophyceae</taxon>
        <taxon>Nostocales</taxon>
        <taxon>Scytonemataceae</taxon>
        <taxon>Brasilonema</taxon>
        <taxon>Octagenarum group</taxon>
    </lineage>
</organism>
<gene>
    <name evidence="1" type="ORF">DP115_03280</name>
</gene>
<keyword evidence="2" id="KW-1185">Reference proteome</keyword>
<dbReference type="Pfam" id="PF01218">
    <property type="entry name" value="Coprogen_oxidas"/>
    <property type="match status" value="1"/>
</dbReference>
<dbReference type="InterPro" id="IPR036406">
    <property type="entry name" value="Coprogen_oxidase_aer_sf"/>
</dbReference>
<comment type="caution">
    <text evidence="1">The sequence shown here is derived from an EMBL/GenBank/DDBJ whole genome shotgun (WGS) entry which is preliminary data.</text>
</comment>
<name>A0ABX1M073_9CYAN</name>
<dbReference type="Proteomes" id="UP000762253">
    <property type="component" value="Unassembled WGS sequence"/>
</dbReference>
<dbReference type="SUPFAM" id="SSF102886">
    <property type="entry name" value="Coproporphyrinogen III oxidase"/>
    <property type="match status" value="1"/>
</dbReference>
<dbReference type="RefSeq" id="WP_169263460.1">
    <property type="nucleotide sequence ID" value="NZ_QMEC01000008.1"/>
</dbReference>
<evidence type="ECO:0000313" key="1">
    <source>
        <dbReference type="EMBL" id="NMF61864.1"/>
    </source>
</evidence>
<accession>A0ABX1M073</accession>
<protein>
    <submittedName>
        <fullName evidence="1">Uncharacterized protein</fullName>
    </submittedName>
</protein>
<dbReference type="InterPro" id="IPR001260">
    <property type="entry name" value="Coprogen_oxidase_aer"/>
</dbReference>